<organism evidence="2 3">
    <name type="scientific">Corynebacterium halotolerans YIM 70093 = DSM 44683</name>
    <dbReference type="NCBI Taxonomy" id="1121362"/>
    <lineage>
        <taxon>Bacteria</taxon>
        <taxon>Bacillati</taxon>
        <taxon>Actinomycetota</taxon>
        <taxon>Actinomycetes</taxon>
        <taxon>Mycobacteriales</taxon>
        <taxon>Corynebacteriaceae</taxon>
        <taxon>Corynebacterium</taxon>
    </lineage>
</organism>
<dbReference type="EMBL" id="CP003697">
    <property type="protein sequence ID" value="AGF72067.1"/>
    <property type="molecule type" value="Genomic_DNA"/>
</dbReference>
<accession>M1NRD8</accession>
<keyword evidence="3" id="KW-1185">Reference proteome</keyword>
<feature type="compositionally biased region" description="Basic and acidic residues" evidence="1">
    <location>
        <begin position="149"/>
        <end position="164"/>
    </location>
</feature>
<evidence type="ECO:0000313" key="3">
    <source>
        <dbReference type="Proteomes" id="UP000011723"/>
    </source>
</evidence>
<dbReference type="InterPro" id="IPR042226">
    <property type="entry name" value="eFR1_2_sf"/>
</dbReference>
<sequence length="395" mass="43879">MKLPWLKSALENNDGPFLSVYLDTTRTDPTAASELETRWQQFRSQVAEEGAPRAILDEIEESILRQPSIGGRHGRAILATDSEIVLDRVLPVPPHQELAHWGDRPKLLPLLQLTPYAVSQLLIEVDRAGADLHLRAPEDPNLSKSANGRGDELTVDGGHDELHKTRSSGADSGHSGHGWRSDNFEARVEDSWERNAEAVAEAVNKLVAERKPHMVLLTGDVRAQGLLKAELKREVLDRLVTLSGGTRGVSLERDSFREELAKATQEYIDNSQRELDERFQETQGRDIGSVSGGARVAEVLQRGQVDELIFIPGQEPENIEELLYQAIQTDAGVYAVDDEFTELPGGVAAFLRWDDDATPSSQVPSMSNDPRRERAVDPDRDEVSPRQAEEEKLRS</sequence>
<protein>
    <recommendedName>
        <fullName evidence="4">Peptide chain release factor 1</fullName>
    </recommendedName>
</protein>
<feature type="compositionally biased region" description="Basic and acidic residues" evidence="1">
    <location>
        <begin position="369"/>
        <end position="395"/>
    </location>
</feature>
<gene>
    <name evidence="2" type="ORF">A605_05305</name>
</gene>
<dbReference type="STRING" id="1121362.A605_05305"/>
<feature type="region of interest" description="Disordered" evidence="1">
    <location>
        <begin position="136"/>
        <end position="181"/>
    </location>
</feature>
<feature type="compositionally biased region" description="Polar residues" evidence="1">
    <location>
        <begin position="358"/>
        <end position="368"/>
    </location>
</feature>
<evidence type="ECO:0008006" key="4">
    <source>
        <dbReference type="Google" id="ProtNLM"/>
    </source>
</evidence>
<dbReference type="HOGENOM" id="CLU_054531_1_0_11"/>
<feature type="region of interest" description="Disordered" evidence="1">
    <location>
        <begin position="355"/>
        <end position="395"/>
    </location>
</feature>
<dbReference type="OrthoDB" id="5179393at2"/>
<dbReference type="PATRIC" id="fig|1121362.3.peg.1066"/>
<dbReference type="KEGG" id="chn:A605_05305"/>
<dbReference type="InterPro" id="IPR029064">
    <property type="entry name" value="Ribosomal_eL30-like_sf"/>
</dbReference>
<dbReference type="AlphaFoldDB" id="M1NRD8"/>
<proteinExistence type="predicted"/>
<dbReference type="Pfam" id="PF18844">
    <property type="entry name" value="baeRF_family2"/>
    <property type="match status" value="1"/>
</dbReference>
<dbReference type="InterPro" id="IPR040701">
    <property type="entry name" value="Bact_RF_family2"/>
</dbReference>
<dbReference type="Proteomes" id="UP000011723">
    <property type="component" value="Chromosome"/>
</dbReference>
<evidence type="ECO:0000256" key="1">
    <source>
        <dbReference type="SAM" id="MobiDB-lite"/>
    </source>
</evidence>
<dbReference type="eggNOG" id="COG1537">
    <property type="taxonomic scope" value="Bacteria"/>
</dbReference>
<reference evidence="2 3" key="1">
    <citation type="journal article" date="2012" name="Stand. Genomic Sci.">
        <title>Genome sequence of the halotolerant bacterium Corynebacterium halotolerans type strain YIM 70093(T) (= DSM 44683(T)).</title>
        <authorList>
            <person name="Ruckert C."/>
            <person name="Albersmeier A."/>
            <person name="Al-Dilaimi A."/>
            <person name="Niehaus K."/>
            <person name="Szczepanowski R."/>
            <person name="Kalinowski J."/>
        </authorList>
    </citation>
    <scope>NUCLEOTIDE SEQUENCE [LARGE SCALE GENOMIC DNA]</scope>
    <source>
        <strain evidence="2">YIM 70093</strain>
    </source>
</reference>
<name>M1NRD8_9CORY</name>
<dbReference type="RefSeq" id="WP_015400486.1">
    <property type="nucleotide sequence ID" value="NC_020302.1"/>
</dbReference>
<dbReference type="Gene3D" id="3.30.420.60">
    <property type="entry name" value="eRF1 domain 2"/>
    <property type="match status" value="1"/>
</dbReference>
<dbReference type="Gene3D" id="3.30.1330.30">
    <property type="match status" value="1"/>
</dbReference>
<evidence type="ECO:0000313" key="2">
    <source>
        <dbReference type="EMBL" id="AGF72067.1"/>
    </source>
</evidence>